<dbReference type="Pfam" id="PF02502">
    <property type="entry name" value="LacAB_rpiB"/>
    <property type="match status" value="1"/>
</dbReference>
<dbReference type="NCBIfam" id="TIGR00689">
    <property type="entry name" value="rpiB_lacA_lacB"/>
    <property type="match status" value="1"/>
</dbReference>
<dbReference type="PIRSF" id="PIRSF005384">
    <property type="entry name" value="RpiB_LacA_B"/>
    <property type="match status" value="1"/>
</dbReference>
<dbReference type="GO" id="GO:0009052">
    <property type="term" value="P:pentose-phosphate shunt, non-oxidative branch"/>
    <property type="evidence" value="ECO:0007669"/>
    <property type="project" value="TreeGrafter"/>
</dbReference>
<dbReference type="EMBL" id="SVNY01000002">
    <property type="protein sequence ID" value="MBE6833163.1"/>
    <property type="molecule type" value="Genomic_DNA"/>
</dbReference>
<dbReference type="GO" id="GO:0019316">
    <property type="term" value="P:D-allose catabolic process"/>
    <property type="evidence" value="ECO:0007669"/>
    <property type="project" value="TreeGrafter"/>
</dbReference>
<dbReference type="PANTHER" id="PTHR30345:SF0">
    <property type="entry name" value="DNA DAMAGE-REPAIR_TOLERATION PROTEIN DRT102"/>
    <property type="match status" value="1"/>
</dbReference>
<dbReference type="PANTHER" id="PTHR30345">
    <property type="entry name" value="RIBOSE-5-PHOSPHATE ISOMERASE B"/>
    <property type="match status" value="1"/>
</dbReference>
<dbReference type="RefSeq" id="WP_020072008.1">
    <property type="nucleotide sequence ID" value="NZ_JBKWRC010000001.1"/>
</dbReference>
<name>A0A928KSH3_9FIRM</name>
<comment type="caution">
    <text evidence="2">The sequence shown here is derived from an EMBL/GenBank/DDBJ whole genome shotgun (WGS) entry which is preliminary data.</text>
</comment>
<comment type="similarity">
    <text evidence="1">Belongs to the LacAB/RpiB family.</text>
</comment>
<reference evidence="2" key="1">
    <citation type="submission" date="2019-04" db="EMBL/GenBank/DDBJ databases">
        <title>Evolution of Biomass-Degrading Anaerobic Consortia Revealed by Metagenomics.</title>
        <authorList>
            <person name="Peng X."/>
        </authorList>
    </citation>
    <scope>NUCLEOTIDE SEQUENCE</scope>
    <source>
        <strain evidence="2">SIG551</strain>
    </source>
</reference>
<organism evidence="2 3">
    <name type="scientific">Faecalispora sporosphaeroides</name>
    <dbReference type="NCBI Taxonomy" id="1549"/>
    <lineage>
        <taxon>Bacteria</taxon>
        <taxon>Bacillati</taxon>
        <taxon>Bacillota</taxon>
        <taxon>Clostridia</taxon>
        <taxon>Eubacteriales</taxon>
        <taxon>Oscillospiraceae</taxon>
        <taxon>Faecalispora</taxon>
    </lineage>
</organism>
<gene>
    <name evidence="2" type="ORF">E7512_06210</name>
</gene>
<dbReference type="SUPFAM" id="SSF89623">
    <property type="entry name" value="Ribose/Galactose isomerase RpiB/AlsB"/>
    <property type="match status" value="1"/>
</dbReference>
<evidence type="ECO:0000313" key="2">
    <source>
        <dbReference type="EMBL" id="MBE6833163.1"/>
    </source>
</evidence>
<evidence type="ECO:0000313" key="3">
    <source>
        <dbReference type="Proteomes" id="UP000754750"/>
    </source>
</evidence>
<dbReference type="AlphaFoldDB" id="A0A928KSH3"/>
<accession>A0A928KSH3</accession>
<dbReference type="Proteomes" id="UP000754750">
    <property type="component" value="Unassembled WGS sequence"/>
</dbReference>
<protein>
    <submittedName>
        <fullName evidence="2">RpiB/LacA/LacB family sugar-phosphate isomerase</fullName>
    </submittedName>
</protein>
<dbReference type="InterPro" id="IPR036569">
    <property type="entry name" value="RpiB_LacA_LacB_sf"/>
</dbReference>
<dbReference type="GO" id="GO:0004751">
    <property type="term" value="F:ribose-5-phosphate isomerase activity"/>
    <property type="evidence" value="ECO:0007669"/>
    <property type="project" value="TreeGrafter"/>
</dbReference>
<proteinExistence type="inferred from homology"/>
<sequence>MKVLIGSDKSGFVLKEEVKAYLTGKGYEMTDCGTLDPEQPKPFFEVAPIAAQKIQNGEFERAILICGTGMGMAIVANKFEGVYAACCESTYAAEKCRAINDANILTMGGWIIAGILGCEMAETFLTTGFTENLEEWRQAFLKGAKQRVSAIEESVYHVGQ</sequence>
<keyword evidence="2" id="KW-0413">Isomerase</keyword>
<dbReference type="InterPro" id="IPR003500">
    <property type="entry name" value="RpiB_LacA_LacB"/>
</dbReference>
<dbReference type="Gene3D" id="3.40.1400.10">
    <property type="entry name" value="Sugar-phosphate isomerase, RpiB/LacA/LacB"/>
    <property type="match status" value="1"/>
</dbReference>
<evidence type="ECO:0000256" key="1">
    <source>
        <dbReference type="ARBA" id="ARBA00008754"/>
    </source>
</evidence>